<evidence type="ECO:0000259" key="2">
    <source>
        <dbReference type="PROSITE" id="PS51352"/>
    </source>
</evidence>
<accession>A0A6N8L5S6</accession>
<keyword evidence="1" id="KW-1133">Transmembrane helix</keyword>
<feature type="domain" description="Thioredoxin" evidence="2">
    <location>
        <begin position="50"/>
        <end position="208"/>
    </location>
</feature>
<dbReference type="Gene3D" id="3.40.30.10">
    <property type="entry name" value="Glutaredoxin"/>
    <property type="match status" value="1"/>
</dbReference>
<protein>
    <submittedName>
        <fullName evidence="3">Redoxin domain-containing protein</fullName>
    </submittedName>
</protein>
<evidence type="ECO:0000256" key="1">
    <source>
        <dbReference type="SAM" id="Phobius"/>
    </source>
</evidence>
<evidence type="ECO:0000313" key="3">
    <source>
        <dbReference type="EMBL" id="MVZ63801.1"/>
    </source>
</evidence>
<feature type="transmembrane region" description="Helical" evidence="1">
    <location>
        <begin position="31"/>
        <end position="50"/>
    </location>
</feature>
<keyword evidence="1" id="KW-0472">Membrane</keyword>
<dbReference type="InterPro" id="IPR036249">
    <property type="entry name" value="Thioredoxin-like_sf"/>
</dbReference>
<dbReference type="PANTHER" id="PTHR42852">
    <property type="entry name" value="THIOL:DISULFIDE INTERCHANGE PROTEIN DSBE"/>
    <property type="match status" value="1"/>
</dbReference>
<evidence type="ECO:0000313" key="4">
    <source>
        <dbReference type="Proteomes" id="UP000435036"/>
    </source>
</evidence>
<dbReference type="Proteomes" id="UP000435036">
    <property type="component" value="Unassembled WGS sequence"/>
</dbReference>
<dbReference type="EMBL" id="WSQA01000016">
    <property type="protein sequence ID" value="MVZ63801.1"/>
    <property type="molecule type" value="Genomic_DNA"/>
</dbReference>
<dbReference type="InterPro" id="IPR050553">
    <property type="entry name" value="Thioredoxin_ResA/DsbE_sf"/>
</dbReference>
<dbReference type="RefSeq" id="WP_160370520.1">
    <property type="nucleotide sequence ID" value="NZ_WSQA01000016.1"/>
</dbReference>
<dbReference type="CDD" id="cd02966">
    <property type="entry name" value="TlpA_like_family"/>
    <property type="match status" value="1"/>
</dbReference>
<reference evidence="3 4" key="1">
    <citation type="submission" date="2019-12" db="EMBL/GenBank/DDBJ databases">
        <authorList>
            <person name="Dong K."/>
        </authorList>
    </citation>
    <scope>NUCLEOTIDE SEQUENCE [LARGE SCALE GENOMIC DNA]</scope>
    <source>
        <strain evidence="3 4">JCM 31225</strain>
    </source>
</reference>
<organism evidence="3 4">
    <name type="scientific">Sphingobacterium humi</name>
    <dbReference type="NCBI Taxonomy" id="1796905"/>
    <lineage>
        <taxon>Bacteria</taxon>
        <taxon>Pseudomonadati</taxon>
        <taxon>Bacteroidota</taxon>
        <taxon>Sphingobacteriia</taxon>
        <taxon>Sphingobacteriales</taxon>
        <taxon>Sphingobacteriaceae</taxon>
        <taxon>Sphingobacterium</taxon>
    </lineage>
</organism>
<dbReference type="PROSITE" id="PS51352">
    <property type="entry name" value="THIOREDOXIN_2"/>
    <property type="match status" value="1"/>
</dbReference>
<dbReference type="OrthoDB" id="793244at2"/>
<sequence length="363" mass="41940">MEKFTQFNIPMNLLPFPSLIDSYKFKIGQNFILAIFTICFSLFSCVKAWSQIGTGALHQKVVPLNVGEFLPEELWNVPLSVISNPKGISKSQLSSHRGKLIILDFWATTCTSCIKSLRKFRSVQSSREFSIIPISWEKAESIEAFFKRQFTPNEPIYSVYQDELLKQYFPYNLVPHYVWIDQDGKVVNFTSSISEESIQKYLVNKSISEPTKIDIKRGVPLFLREELLGTNYPESFQLFRRGTYHGLPSGTQITQHETPRILLTNVDVIRMYRVIAGSYARQVLKDSTFQSSRFIVKFVPSAIDLEYHNLDIILPSEKSAILFEYALNYLNEFSRYHGEFIKNDKNELTYILTLKNDLPHGKP</sequence>
<keyword evidence="4" id="KW-1185">Reference proteome</keyword>
<dbReference type="AlphaFoldDB" id="A0A6N8L5S6"/>
<gene>
    <name evidence="3" type="ORF">GQF63_17390</name>
</gene>
<dbReference type="InterPro" id="IPR013766">
    <property type="entry name" value="Thioredoxin_domain"/>
</dbReference>
<keyword evidence="1" id="KW-0812">Transmembrane</keyword>
<comment type="caution">
    <text evidence="3">The sequence shown here is derived from an EMBL/GenBank/DDBJ whole genome shotgun (WGS) entry which is preliminary data.</text>
</comment>
<proteinExistence type="predicted"/>
<dbReference type="PANTHER" id="PTHR42852:SF13">
    <property type="entry name" value="PROTEIN DIPZ"/>
    <property type="match status" value="1"/>
</dbReference>
<name>A0A6N8L5S6_9SPHI</name>
<dbReference type="SUPFAM" id="SSF52833">
    <property type="entry name" value="Thioredoxin-like"/>
    <property type="match status" value="1"/>
</dbReference>